<reference evidence="3" key="1">
    <citation type="submission" date="2016-10" db="EMBL/GenBank/DDBJ databases">
        <authorList>
            <person name="Varghese N."/>
            <person name="Submissions S."/>
        </authorList>
    </citation>
    <scope>NUCLEOTIDE SEQUENCE [LARGE SCALE GENOMIC DNA]</scope>
    <source>
        <strain evidence="3">IBRC-M 10761</strain>
    </source>
</reference>
<dbReference type="InterPro" id="IPR046748">
    <property type="entry name" value="HipA_2"/>
</dbReference>
<dbReference type="Proteomes" id="UP000199403">
    <property type="component" value="Unassembled WGS sequence"/>
</dbReference>
<protein>
    <recommendedName>
        <fullName evidence="1">HipA-like kinase domain-containing protein</fullName>
    </recommendedName>
</protein>
<organism evidence="2 3">
    <name type="scientific">Cyclobacterium xiamenense</name>
    <dbReference type="NCBI Taxonomy" id="1297121"/>
    <lineage>
        <taxon>Bacteria</taxon>
        <taxon>Pseudomonadati</taxon>
        <taxon>Bacteroidota</taxon>
        <taxon>Cytophagia</taxon>
        <taxon>Cytophagales</taxon>
        <taxon>Cyclobacteriaceae</taxon>
        <taxon>Cyclobacterium</taxon>
    </lineage>
</organism>
<sequence length="263" mass="29856">MNEVALRTVQVMQYKMPLREGGSLPALALADDGFNYVIKFRGAGQREKALLAELLGGEIARFLGFKVPELVFARLDPAFGQTEGDEEIQDLLKSSQGLNLGLHFLSAAVNFDPAADAVSSELASAVVWLDAYITNVDRTFRNTNMLMWHRELWLIDHGASFIFHHTWENWEKHAKSPFPLIKDHVLLPRAGELEKADEKFRQLLNPEALWNIVQSLPGEWLEAMGETGAMEDWKQVYMDFLLLRLKHSETFLNEAQHARKALV</sequence>
<evidence type="ECO:0000259" key="1">
    <source>
        <dbReference type="Pfam" id="PF20613"/>
    </source>
</evidence>
<dbReference type="OrthoDB" id="9786330at2"/>
<dbReference type="RefSeq" id="WP_092178419.1">
    <property type="nucleotide sequence ID" value="NZ_FNZH01000010.1"/>
</dbReference>
<accession>A0A1H7BIR2</accession>
<feature type="domain" description="HipA-like kinase" evidence="1">
    <location>
        <begin position="18"/>
        <end position="245"/>
    </location>
</feature>
<dbReference type="AlphaFoldDB" id="A0A1H7BIR2"/>
<evidence type="ECO:0000313" key="2">
    <source>
        <dbReference type="EMBL" id="SEJ74110.1"/>
    </source>
</evidence>
<dbReference type="EMBL" id="FNZH01000010">
    <property type="protein sequence ID" value="SEJ74110.1"/>
    <property type="molecule type" value="Genomic_DNA"/>
</dbReference>
<gene>
    <name evidence="2" type="ORF">SAMN05192553_110114</name>
</gene>
<proteinExistence type="predicted"/>
<evidence type="ECO:0000313" key="3">
    <source>
        <dbReference type="Proteomes" id="UP000199403"/>
    </source>
</evidence>
<dbReference type="Pfam" id="PF20613">
    <property type="entry name" value="HipA_2"/>
    <property type="match status" value="1"/>
</dbReference>
<keyword evidence="3" id="KW-1185">Reference proteome</keyword>
<name>A0A1H7BIR2_9BACT</name>
<dbReference type="STRING" id="1416801.SAMN05192553_110114"/>